<dbReference type="AlphaFoldDB" id="A0A4U1CK28"/>
<gene>
    <name evidence="12" type="ORF">FA048_18550</name>
</gene>
<comment type="similarity">
    <text evidence="8">Belongs to the TonB-dependent receptor family.</text>
</comment>
<dbReference type="SUPFAM" id="SSF56935">
    <property type="entry name" value="Porins"/>
    <property type="match status" value="1"/>
</dbReference>
<proteinExistence type="inferred from homology"/>
<feature type="compositionally biased region" description="Low complexity" evidence="9">
    <location>
        <begin position="478"/>
        <end position="489"/>
    </location>
</feature>
<keyword evidence="6 8" id="KW-0472">Membrane</keyword>
<dbReference type="Gene3D" id="2.40.170.20">
    <property type="entry name" value="TonB-dependent receptor, beta-barrel domain"/>
    <property type="match status" value="1"/>
</dbReference>
<dbReference type="InterPro" id="IPR012910">
    <property type="entry name" value="Plug_dom"/>
</dbReference>
<evidence type="ECO:0000256" key="5">
    <source>
        <dbReference type="ARBA" id="ARBA00022729"/>
    </source>
</evidence>
<keyword evidence="3 8" id="KW-1134">Transmembrane beta strand</keyword>
<evidence type="ECO:0000259" key="11">
    <source>
        <dbReference type="Pfam" id="PF07715"/>
    </source>
</evidence>
<keyword evidence="5 10" id="KW-0732">Signal</keyword>
<dbReference type="Pfam" id="PF13715">
    <property type="entry name" value="CarbopepD_reg_2"/>
    <property type="match status" value="1"/>
</dbReference>
<comment type="caution">
    <text evidence="12">The sequence shown here is derived from an EMBL/GenBank/DDBJ whole genome shotgun (WGS) entry which is preliminary data.</text>
</comment>
<dbReference type="Proteomes" id="UP000309488">
    <property type="component" value="Unassembled WGS sequence"/>
</dbReference>
<keyword evidence="4 8" id="KW-0812">Transmembrane</keyword>
<keyword evidence="7 8" id="KW-0998">Cell outer membrane</keyword>
<dbReference type="EMBL" id="SWBR01000005">
    <property type="protein sequence ID" value="TKC05713.1"/>
    <property type="molecule type" value="Genomic_DNA"/>
</dbReference>
<dbReference type="RefSeq" id="WP_136843924.1">
    <property type="nucleotide sequence ID" value="NZ_SWBR01000005.1"/>
</dbReference>
<dbReference type="PANTHER" id="PTHR30069:SF29">
    <property type="entry name" value="HEMOGLOBIN AND HEMOGLOBIN-HAPTOGLOBIN-BINDING PROTEIN 1-RELATED"/>
    <property type="match status" value="1"/>
</dbReference>
<dbReference type="InterPro" id="IPR008969">
    <property type="entry name" value="CarboxyPept-like_regulatory"/>
</dbReference>
<feature type="region of interest" description="Disordered" evidence="9">
    <location>
        <begin position="469"/>
        <end position="489"/>
    </location>
</feature>
<dbReference type="GO" id="GO:0015344">
    <property type="term" value="F:siderophore uptake transmembrane transporter activity"/>
    <property type="evidence" value="ECO:0007669"/>
    <property type="project" value="TreeGrafter"/>
</dbReference>
<keyword evidence="13" id="KW-1185">Reference proteome</keyword>
<feature type="chain" id="PRO_5020869818" evidence="10">
    <location>
        <begin position="23"/>
        <end position="1000"/>
    </location>
</feature>
<evidence type="ECO:0000313" key="12">
    <source>
        <dbReference type="EMBL" id="TKC05713.1"/>
    </source>
</evidence>
<evidence type="ECO:0000256" key="8">
    <source>
        <dbReference type="PROSITE-ProRule" id="PRU01360"/>
    </source>
</evidence>
<name>A0A4U1CK28_9SPHI</name>
<organism evidence="12 13">
    <name type="scientific">Pedobacter polaris</name>
    <dbReference type="NCBI Taxonomy" id="2571273"/>
    <lineage>
        <taxon>Bacteria</taxon>
        <taxon>Pseudomonadati</taxon>
        <taxon>Bacteroidota</taxon>
        <taxon>Sphingobacteriia</taxon>
        <taxon>Sphingobacteriales</taxon>
        <taxon>Sphingobacteriaceae</taxon>
        <taxon>Pedobacter</taxon>
    </lineage>
</organism>
<dbReference type="SUPFAM" id="SSF49464">
    <property type="entry name" value="Carboxypeptidase regulatory domain-like"/>
    <property type="match status" value="1"/>
</dbReference>
<evidence type="ECO:0000313" key="13">
    <source>
        <dbReference type="Proteomes" id="UP000309488"/>
    </source>
</evidence>
<accession>A0A4U1CK28</accession>
<dbReference type="InterPro" id="IPR023996">
    <property type="entry name" value="TonB-dep_OMP_SusC/RagA"/>
</dbReference>
<dbReference type="InterPro" id="IPR039426">
    <property type="entry name" value="TonB-dep_rcpt-like"/>
</dbReference>
<dbReference type="InterPro" id="IPR023997">
    <property type="entry name" value="TonB-dep_OMP_SusC/RagA_CS"/>
</dbReference>
<evidence type="ECO:0000256" key="6">
    <source>
        <dbReference type="ARBA" id="ARBA00023136"/>
    </source>
</evidence>
<evidence type="ECO:0000256" key="3">
    <source>
        <dbReference type="ARBA" id="ARBA00022452"/>
    </source>
</evidence>
<evidence type="ECO:0000256" key="7">
    <source>
        <dbReference type="ARBA" id="ARBA00023237"/>
    </source>
</evidence>
<evidence type="ECO:0000256" key="1">
    <source>
        <dbReference type="ARBA" id="ARBA00004571"/>
    </source>
</evidence>
<feature type="domain" description="TonB-dependent receptor plug" evidence="11">
    <location>
        <begin position="141"/>
        <end position="244"/>
    </location>
</feature>
<feature type="signal peptide" evidence="10">
    <location>
        <begin position="1"/>
        <end position="22"/>
    </location>
</feature>
<keyword evidence="2 8" id="KW-0813">Transport</keyword>
<dbReference type="OrthoDB" id="9768177at2"/>
<dbReference type="PROSITE" id="PS52016">
    <property type="entry name" value="TONB_DEPENDENT_REC_3"/>
    <property type="match status" value="1"/>
</dbReference>
<dbReference type="GO" id="GO:0009279">
    <property type="term" value="C:cell outer membrane"/>
    <property type="evidence" value="ECO:0007669"/>
    <property type="project" value="UniProtKB-SubCell"/>
</dbReference>
<dbReference type="NCBIfam" id="TIGR04056">
    <property type="entry name" value="OMP_RagA_SusC"/>
    <property type="match status" value="1"/>
</dbReference>
<sequence length="1000" mass="109806">MKIKPLLLLGGVVVLSFNNGYAFTTKSTTENLNVISVLNEKLTEDNIVQLTRITGTVKDKAGLPIPGVSISVKNTKVGVLTDNNGKYIIDAEVGSILVFSFTGFKSQEIRIENDTSIDVNLEEMSTELGTVLVVGYSTKKQSEISGSVSVVTGEKLRDVTSNELSSLLQGKAPGVVVSTASGSPTSGSNIIIRGAGSINASTDPLIVVDGNIGGNYNPTDVETITILKDAAATGLYGSRAANGVIIVTTKTGKAGVTKVDFNSSMGYSEASTGNFKLMNTAQLYDYQSKFYTGLTPERLNNDTDWWNLAFRTGMVNSHTASASGGSENTKFYVSGNYYKEEGTLINNDKTGYNFRTNISQKLSEKFNLSVLLNGIFTKDNYNASGALYDAYVNLPFDPAFNGDLTPVDSRYGTWYGRDRDNFMHTLQYNTSKAKSLNVSADINLDYKIIKNLTFSTYNRGKLVNYRSDSFSDKRSKDGATNNGSASASTSYTNTFLTSNRLRYSNTFGKHNLAVLAVGEIEYGYAESLGANVKNLPAGRDAFSTATDIVTNPTSGNDTYQFSKYLGQADYNYDNRYFAVASYVTEYSSRFGSNNPSGNFYQLGASWIISNEAFFKNVKPVTSLKLRASYGTTGNAYGIGYYAALGLYSISSGASYAGLPGAAPSQKANPDLTWEKSKAANIGLDITLFKRIELSIDAYHKQAASLLFFRPLPATTGYNGVYENVGNVRNRGVEFNLTTKNFVKAFKWETNFNMAFNRNKVLEVNQGRNEVSNGARQPIAVGHDMDEWFMPVWSGVNPDNGAPLWENRVKDADGKEFLSYTSNYNAASRVYTGKSSAPKFTGGLSNNFEYKNFSLSTFFNFVYGNYVYNESRFLFDSDGLYESYNQMQLASGWNRWEKPGDLVTHPKPVHGRADNANALSTRFLEDGSYIRLRNVTLGYNLPTSWLTKAKINKARIFISGDNIWTLTKFSGTDPEVELRTGESYIKYPISRKLLFGLNVSL</sequence>
<keyword evidence="12" id="KW-0675">Receptor</keyword>
<protein>
    <submittedName>
        <fullName evidence="12">TonB-dependent receptor</fullName>
    </submittedName>
</protein>
<reference evidence="12 13" key="1">
    <citation type="submission" date="2019-04" db="EMBL/GenBank/DDBJ databases">
        <title>Pedobacter sp. RP-3-22 sp. nov., isolated from Arctic soil.</title>
        <authorList>
            <person name="Dahal R.H."/>
            <person name="Kim D.-U."/>
        </authorList>
    </citation>
    <scope>NUCLEOTIDE SEQUENCE [LARGE SCALE GENOMIC DNA]</scope>
    <source>
        <strain evidence="12 13">RP-3-22</strain>
    </source>
</reference>
<evidence type="ECO:0000256" key="4">
    <source>
        <dbReference type="ARBA" id="ARBA00022692"/>
    </source>
</evidence>
<dbReference type="NCBIfam" id="TIGR04057">
    <property type="entry name" value="SusC_RagA_signa"/>
    <property type="match status" value="1"/>
</dbReference>
<dbReference type="PANTHER" id="PTHR30069">
    <property type="entry name" value="TONB-DEPENDENT OUTER MEMBRANE RECEPTOR"/>
    <property type="match status" value="1"/>
</dbReference>
<dbReference type="Gene3D" id="2.170.130.10">
    <property type="entry name" value="TonB-dependent receptor, plug domain"/>
    <property type="match status" value="1"/>
</dbReference>
<evidence type="ECO:0000256" key="2">
    <source>
        <dbReference type="ARBA" id="ARBA00022448"/>
    </source>
</evidence>
<dbReference type="InterPro" id="IPR036942">
    <property type="entry name" value="Beta-barrel_TonB_sf"/>
</dbReference>
<dbReference type="InterPro" id="IPR037066">
    <property type="entry name" value="Plug_dom_sf"/>
</dbReference>
<comment type="subcellular location">
    <subcellularLocation>
        <location evidence="1 8">Cell outer membrane</location>
        <topology evidence="1 8">Multi-pass membrane protein</topology>
    </subcellularLocation>
</comment>
<dbReference type="Gene3D" id="2.60.40.1120">
    <property type="entry name" value="Carboxypeptidase-like, regulatory domain"/>
    <property type="match status" value="1"/>
</dbReference>
<evidence type="ECO:0000256" key="9">
    <source>
        <dbReference type="SAM" id="MobiDB-lite"/>
    </source>
</evidence>
<dbReference type="GO" id="GO:0044718">
    <property type="term" value="P:siderophore transmembrane transport"/>
    <property type="evidence" value="ECO:0007669"/>
    <property type="project" value="TreeGrafter"/>
</dbReference>
<dbReference type="Pfam" id="PF07715">
    <property type="entry name" value="Plug"/>
    <property type="match status" value="1"/>
</dbReference>
<evidence type="ECO:0000256" key="10">
    <source>
        <dbReference type="SAM" id="SignalP"/>
    </source>
</evidence>